<reference evidence="1 2" key="1">
    <citation type="journal article" date="2023" name="Nucleic Acids Res.">
        <title>The hologenome of Daphnia magna reveals possible DNA methylation and microbiome-mediated evolution of the host genome.</title>
        <authorList>
            <person name="Chaturvedi A."/>
            <person name="Li X."/>
            <person name="Dhandapani V."/>
            <person name="Marshall H."/>
            <person name="Kissane S."/>
            <person name="Cuenca-Cambronero M."/>
            <person name="Asole G."/>
            <person name="Calvet F."/>
            <person name="Ruiz-Romero M."/>
            <person name="Marangio P."/>
            <person name="Guigo R."/>
            <person name="Rago D."/>
            <person name="Mirbahai L."/>
            <person name="Eastwood N."/>
            <person name="Colbourne J.K."/>
            <person name="Zhou J."/>
            <person name="Mallon E."/>
            <person name="Orsini L."/>
        </authorList>
    </citation>
    <scope>NUCLEOTIDE SEQUENCE [LARGE SCALE GENOMIC DNA]</scope>
    <source>
        <strain evidence="1">LRV0_1</strain>
    </source>
</reference>
<name>A0ABR0AKS5_9CRUS</name>
<dbReference type="EMBL" id="JAOYFB010000038">
    <property type="protein sequence ID" value="KAK4025722.1"/>
    <property type="molecule type" value="Genomic_DNA"/>
</dbReference>
<sequence>MALGPQRRLLPLRTPGLKLCSTLKVYLHLPLKKKTMTVEHPKIIALKLELENNRQHIDRKPQGSMEISLPIPVKTDPNTVNYKLAKGTDGVIVLMADLCAFHRSYTAIKPEFKCDFEEF</sequence>
<comment type="caution">
    <text evidence="1">The sequence shown here is derived from an EMBL/GenBank/DDBJ whole genome shotgun (WGS) entry which is preliminary data.</text>
</comment>
<organism evidence="1 2">
    <name type="scientific">Daphnia magna</name>
    <dbReference type="NCBI Taxonomy" id="35525"/>
    <lineage>
        <taxon>Eukaryota</taxon>
        <taxon>Metazoa</taxon>
        <taxon>Ecdysozoa</taxon>
        <taxon>Arthropoda</taxon>
        <taxon>Crustacea</taxon>
        <taxon>Branchiopoda</taxon>
        <taxon>Diplostraca</taxon>
        <taxon>Cladocera</taxon>
        <taxon>Anomopoda</taxon>
        <taxon>Daphniidae</taxon>
        <taxon>Daphnia</taxon>
    </lineage>
</organism>
<keyword evidence="2" id="KW-1185">Reference proteome</keyword>
<gene>
    <name evidence="1" type="ORF">OUZ56_014772</name>
</gene>
<dbReference type="Proteomes" id="UP001234178">
    <property type="component" value="Unassembled WGS sequence"/>
</dbReference>
<accession>A0ABR0AKS5</accession>
<proteinExistence type="predicted"/>
<evidence type="ECO:0000313" key="1">
    <source>
        <dbReference type="EMBL" id="KAK4025722.1"/>
    </source>
</evidence>
<protein>
    <submittedName>
        <fullName evidence="1">Uncharacterized protein</fullName>
    </submittedName>
</protein>
<evidence type="ECO:0000313" key="2">
    <source>
        <dbReference type="Proteomes" id="UP001234178"/>
    </source>
</evidence>